<proteinExistence type="predicted"/>
<dbReference type="Proteomes" id="UP000502706">
    <property type="component" value="Chromosome"/>
</dbReference>
<sequence>MRKLGRELGVEAMSLYNHVPNKEALLGGMVEVLIEGLEIPAATSGGWEGKVREAFRSYLKLARAHPEVFQLFATRPLGTGEALRIFEVLRGAGLELVPALQAFRALSSYTVGYALAEIRGFPLELEGGPRALELAPPLKEVDRDAQFDFGLDLIISGLRQKLDPDGAQGDPPRRSRRGPEHQ</sequence>
<accession>A0A6G8Q2W7</accession>
<evidence type="ECO:0000256" key="2">
    <source>
        <dbReference type="ARBA" id="ARBA00023125"/>
    </source>
</evidence>
<dbReference type="InterPro" id="IPR009057">
    <property type="entry name" value="Homeodomain-like_sf"/>
</dbReference>
<feature type="domain" description="Tetracycline repressor TetR C-terminal" evidence="5">
    <location>
        <begin position="40"/>
        <end position="161"/>
    </location>
</feature>
<dbReference type="GO" id="GO:0000976">
    <property type="term" value="F:transcription cis-regulatory region binding"/>
    <property type="evidence" value="ECO:0007669"/>
    <property type="project" value="TreeGrafter"/>
</dbReference>
<keyword evidence="1" id="KW-0805">Transcription regulation</keyword>
<feature type="region of interest" description="Disordered" evidence="4">
    <location>
        <begin position="160"/>
        <end position="182"/>
    </location>
</feature>
<reference evidence="6 7" key="1">
    <citation type="submission" date="2019-10" db="EMBL/GenBank/DDBJ databases">
        <title>Rubrobacter sp nov SCSIO 52915 isolated from a deep-sea sediment in the South China Sea.</title>
        <authorList>
            <person name="Chen R.W."/>
        </authorList>
    </citation>
    <scope>NUCLEOTIDE SEQUENCE [LARGE SCALE GENOMIC DNA]</scope>
    <source>
        <strain evidence="6 7">SCSIO 52915</strain>
    </source>
</reference>
<dbReference type="InterPro" id="IPR004111">
    <property type="entry name" value="Repressor_TetR_C"/>
</dbReference>
<gene>
    <name evidence="6" type="ORF">GBA65_14755</name>
</gene>
<evidence type="ECO:0000256" key="3">
    <source>
        <dbReference type="ARBA" id="ARBA00023163"/>
    </source>
</evidence>
<dbReference type="PANTHER" id="PTHR30055">
    <property type="entry name" value="HTH-TYPE TRANSCRIPTIONAL REGULATOR RUTR"/>
    <property type="match status" value="1"/>
</dbReference>
<dbReference type="Gene3D" id="1.10.357.10">
    <property type="entry name" value="Tetracycline Repressor, domain 2"/>
    <property type="match status" value="1"/>
</dbReference>
<evidence type="ECO:0000256" key="1">
    <source>
        <dbReference type="ARBA" id="ARBA00023015"/>
    </source>
</evidence>
<dbReference type="Pfam" id="PF02909">
    <property type="entry name" value="TetR_C_1"/>
    <property type="match status" value="1"/>
</dbReference>
<keyword evidence="7" id="KW-1185">Reference proteome</keyword>
<organism evidence="6 7">
    <name type="scientific">Rubrobacter marinus</name>
    <dbReference type="NCBI Taxonomy" id="2653852"/>
    <lineage>
        <taxon>Bacteria</taxon>
        <taxon>Bacillati</taxon>
        <taxon>Actinomycetota</taxon>
        <taxon>Rubrobacteria</taxon>
        <taxon>Rubrobacterales</taxon>
        <taxon>Rubrobacteraceae</taxon>
        <taxon>Rubrobacter</taxon>
    </lineage>
</organism>
<keyword evidence="2" id="KW-0238">DNA-binding</keyword>
<evidence type="ECO:0000313" key="7">
    <source>
        <dbReference type="Proteomes" id="UP000502706"/>
    </source>
</evidence>
<evidence type="ECO:0000313" key="6">
    <source>
        <dbReference type="EMBL" id="QIN80834.1"/>
    </source>
</evidence>
<dbReference type="KEGG" id="rmar:GBA65_14755"/>
<dbReference type="AlphaFoldDB" id="A0A6G8Q2W7"/>
<dbReference type="EMBL" id="CP045121">
    <property type="protein sequence ID" value="QIN80834.1"/>
    <property type="molecule type" value="Genomic_DNA"/>
</dbReference>
<protein>
    <recommendedName>
        <fullName evidence="5">Tetracycline repressor TetR C-terminal domain-containing protein</fullName>
    </recommendedName>
</protein>
<evidence type="ECO:0000256" key="4">
    <source>
        <dbReference type="SAM" id="MobiDB-lite"/>
    </source>
</evidence>
<feature type="compositionally biased region" description="Basic and acidic residues" evidence="4">
    <location>
        <begin position="171"/>
        <end position="182"/>
    </location>
</feature>
<dbReference type="InterPro" id="IPR036271">
    <property type="entry name" value="Tet_transcr_reg_TetR-rel_C_sf"/>
</dbReference>
<dbReference type="GO" id="GO:0003700">
    <property type="term" value="F:DNA-binding transcription factor activity"/>
    <property type="evidence" value="ECO:0007669"/>
    <property type="project" value="TreeGrafter"/>
</dbReference>
<dbReference type="PANTHER" id="PTHR30055:SF151">
    <property type="entry name" value="TRANSCRIPTIONAL REGULATORY PROTEIN"/>
    <property type="match status" value="1"/>
</dbReference>
<dbReference type="SUPFAM" id="SSF46689">
    <property type="entry name" value="Homeodomain-like"/>
    <property type="match status" value="1"/>
</dbReference>
<keyword evidence="3" id="KW-0804">Transcription</keyword>
<dbReference type="GO" id="GO:0045892">
    <property type="term" value="P:negative regulation of DNA-templated transcription"/>
    <property type="evidence" value="ECO:0007669"/>
    <property type="project" value="InterPro"/>
</dbReference>
<dbReference type="InterPro" id="IPR050109">
    <property type="entry name" value="HTH-type_TetR-like_transc_reg"/>
</dbReference>
<evidence type="ECO:0000259" key="5">
    <source>
        <dbReference type="Pfam" id="PF02909"/>
    </source>
</evidence>
<dbReference type="SUPFAM" id="SSF48498">
    <property type="entry name" value="Tetracyclin repressor-like, C-terminal domain"/>
    <property type="match status" value="1"/>
</dbReference>
<name>A0A6G8Q2W7_9ACTN</name>